<dbReference type="PANTHER" id="PTHR47966">
    <property type="entry name" value="BETA-SITE APP-CLEAVING ENZYME, ISOFORM A-RELATED"/>
    <property type="match status" value="1"/>
</dbReference>
<dbReference type="PROSITE" id="PS51767">
    <property type="entry name" value="PEPTIDASE_A1"/>
    <property type="match status" value="1"/>
</dbReference>
<dbReference type="Proteomes" id="UP001608902">
    <property type="component" value="Unassembled WGS sequence"/>
</dbReference>
<evidence type="ECO:0000256" key="1">
    <source>
        <dbReference type="ARBA" id="ARBA00007447"/>
    </source>
</evidence>
<dbReference type="AlphaFoldDB" id="A0ABD6E9Q8"/>
<feature type="disulfide bond" evidence="2">
    <location>
        <begin position="119"/>
        <end position="124"/>
    </location>
</feature>
<evidence type="ECO:0000256" key="3">
    <source>
        <dbReference type="SAM" id="MobiDB-lite"/>
    </source>
</evidence>
<protein>
    <recommendedName>
        <fullName evidence="4">Peptidase A1 domain-containing protein</fullName>
    </recommendedName>
</protein>
<dbReference type="InterPro" id="IPR021109">
    <property type="entry name" value="Peptidase_aspartic_dom_sf"/>
</dbReference>
<dbReference type="Gene3D" id="2.40.70.10">
    <property type="entry name" value="Acid Proteases"/>
    <property type="match status" value="1"/>
</dbReference>
<feature type="domain" description="Peptidase A1" evidence="4">
    <location>
        <begin position="88"/>
        <end position="168"/>
    </location>
</feature>
<dbReference type="PANTHER" id="PTHR47966:SF51">
    <property type="entry name" value="BETA-SITE APP-CLEAVING ENZYME, ISOFORM A-RELATED"/>
    <property type="match status" value="1"/>
</dbReference>
<gene>
    <name evidence="5" type="ORF">AB6A40_000798</name>
</gene>
<dbReference type="InterPro" id="IPR001461">
    <property type="entry name" value="Aspartic_peptidase_A1"/>
</dbReference>
<keyword evidence="2" id="KW-1015">Disulfide bond</keyword>
<evidence type="ECO:0000256" key="2">
    <source>
        <dbReference type="PIRSR" id="PIRSR601461-2"/>
    </source>
</evidence>
<dbReference type="InterPro" id="IPR034164">
    <property type="entry name" value="Pepsin-like_dom"/>
</dbReference>
<proteinExistence type="inferred from homology"/>
<evidence type="ECO:0000313" key="5">
    <source>
        <dbReference type="EMBL" id="MFH4974089.1"/>
    </source>
</evidence>
<organism evidence="5 6">
    <name type="scientific">Gnathostoma spinigerum</name>
    <dbReference type="NCBI Taxonomy" id="75299"/>
    <lineage>
        <taxon>Eukaryota</taxon>
        <taxon>Metazoa</taxon>
        <taxon>Ecdysozoa</taxon>
        <taxon>Nematoda</taxon>
        <taxon>Chromadorea</taxon>
        <taxon>Rhabditida</taxon>
        <taxon>Spirurina</taxon>
        <taxon>Gnathostomatomorpha</taxon>
        <taxon>Gnathostomatoidea</taxon>
        <taxon>Gnathostomatidae</taxon>
        <taxon>Gnathostoma</taxon>
    </lineage>
</organism>
<evidence type="ECO:0000313" key="6">
    <source>
        <dbReference type="Proteomes" id="UP001608902"/>
    </source>
</evidence>
<dbReference type="SUPFAM" id="SSF50630">
    <property type="entry name" value="Acid proteases"/>
    <property type="match status" value="1"/>
</dbReference>
<dbReference type="Pfam" id="PF00026">
    <property type="entry name" value="Asp"/>
    <property type="match status" value="1"/>
</dbReference>
<keyword evidence="6" id="KW-1185">Reference proteome</keyword>
<dbReference type="EMBL" id="JBGFUD010000247">
    <property type="protein sequence ID" value="MFH4974089.1"/>
    <property type="molecule type" value="Genomic_DNA"/>
</dbReference>
<sequence length="168" mass="18902">MTRFDYSQFLALPMASFILPLLFCSQLIPNGLSRIQVPMMRMKNELYELARKGNITAYMDKRNKFFANIGRSNAVITQRMHDLNGALYMCNISIGTPRQHFIVVPDTGSPTLWVISDQCTDESCRKKHRFNPSKSSSFAPKPGTLHVEYGDGSSAKGRYGSDTLTDLP</sequence>
<comment type="similarity">
    <text evidence="1">Belongs to the peptidase A1 family.</text>
</comment>
<reference evidence="5 6" key="1">
    <citation type="submission" date="2024-08" db="EMBL/GenBank/DDBJ databases">
        <title>Gnathostoma spinigerum genome.</title>
        <authorList>
            <person name="Gonzalez-Bertolin B."/>
            <person name="Monzon S."/>
            <person name="Zaballos A."/>
            <person name="Jimenez P."/>
            <person name="Dekumyoy P."/>
            <person name="Varona S."/>
            <person name="Cuesta I."/>
            <person name="Sumanam S."/>
            <person name="Adisakwattana P."/>
            <person name="Gasser R.B."/>
            <person name="Hernandez-Gonzalez A."/>
            <person name="Young N.D."/>
            <person name="Perteguer M.J."/>
        </authorList>
    </citation>
    <scope>NUCLEOTIDE SEQUENCE [LARGE SCALE GENOMIC DNA]</scope>
    <source>
        <strain evidence="5">AL3</strain>
        <tissue evidence="5">Liver</tissue>
    </source>
</reference>
<feature type="region of interest" description="Disordered" evidence="3">
    <location>
        <begin position="130"/>
        <end position="168"/>
    </location>
</feature>
<accession>A0ABD6E9Q8</accession>
<dbReference type="CDD" id="cd05471">
    <property type="entry name" value="pepsin_like"/>
    <property type="match status" value="1"/>
</dbReference>
<name>A0ABD6E9Q8_9BILA</name>
<comment type="caution">
    <text evidence="5">The sequence shown here is derived from an EMBL/GenBank/DDBJ whole genome shotgun (WGS) entry which is preliminary data.</text>
</comment>
<evidence type="ECO:0000259" key="4">
    <source>
        <dbReference type="PROSITE" id="PS51767"/>
    </source>
</evidence>
<dbReference type="InterPro" id="IPR033121">
    <property type="entry name" value="PEPTIDASE_A1"/>
</dbReference>